<dbReference type="Proteomes" id="UP000199320">
    <property type="component" value="Unassembled WGS sequence"/>
</dbReference>
<protein>
    <submittedName>
        <fullName evidence="3">Uncharacterized protein</fullName>
    </submittedName>
</protein>
<organism evidence="3 4">
    <name type="scientific">Natrinema hispanicum</name>
    <dbReference type="NCBI Taxonomy" id="392421"/>
    <lineage>
        <taxon>Archaea</taxon>
        <taxon>Methanobacteriati</taxon>
        <taxon>Methanobacteriota</taxon>
        <taxon>Stenosarchaea group</taxon>
        <taxon>Halobacteria</taxon>
        <taxon>Halobacteriales</taxon>
        <taxon>Natrialbaceae</taxon>
        <taxon>Natrinema</taxon>
    </lineage>
</organism>
<feature type="transmembrane region" description="Helical" evidence="1">
    <location>
        <begin position="12"/>
        <end position="37"/>
    </location>
</feature>
<dbReference type="EMBL" id="FMZP01000014">
    <property type="protein sequence ID" value="SDD16769.1"/>
    <property type="molecule type" value="Genomic_DNA"/>
</dbReference>
<proteinExistence type="predicted"/>
<keyword evidence="1" id="KW-0472">Membrane</keyword>
<dbReference type="AlphaFoldDB" id="A0A1I0D8N4"/>
<name>A0A1I0D8N4_9EURY</name>
<evidence type="ECO:0000256" key="1">
    <source>
        <dbReference type="SAM" id="Phobius"/>
    </source>
</evidence>
<accession>A0A1I0D8N4</accession>
<dbReference type="NCBIfam" id="NF037947">
    <property type="entry name" value="holin_4"/>
    <property type="match status" value="1"/>
</dbReference>
<reference evidence="3" key="1">
    <citation type="submission" date="2016-10" db="EMBL/GenBank/DDBJ databases">
        <authorList>
            <person name="de Groot N.N."/>
        </authorList>
    </citation>
    <scope>NUCLEOTIDE SEQUENCE [LARGE SCALE GENOMIC DNA]</scope>
    <source>
        <strain evidence="3">CDM_6</strain>
    </source>
</reference>
<keyword evidence="1" id="KW-1133">Transmembrane helix</keyword>
<dbReference type="RefSeq" id="WP_092931377.1">
    <property type="nucleotide sequence ID" value="NZ_FMZP01000014.1"/>
</dbReference>
<dbReference type="Proteomes" id="UP000324021">
    <property type="component" value="Unassembled WGS sequence"/>
</dbReference>
<evidence type="ECO:0000313" key="3">
    <source>
        <dbReference type="EMBL" id="SET28016.1"/>
    </source>
</evidence>
<gene>
    <name evidence="3" type="ORF">SAMN04488694_10544</name>
    <name evidence="2" type="ORF">SAMN05192552_101444</name>
</gene>
<reference evidence="4 5" key="2">
    <citation type="submission" date="2016-10" db="EMBL/GenBank/DDBJ databases">
        <authorList>
            <person name="Varghese N."/>
            <person name="Submissions S."/>
        </authorList>
    </citation>
    <scope>NUCLEOTIDE SEQUENCE [LARGE SCALE GENOMIC DNA]</scope>
    <source>
        <strain evidence="2 5">CDM_1</strain>
        <strain evidence="4">CDM_6</strain>
    </source>
</reference>
<dbReference type="EMBL" id="FOIC01000005">
    <property type="protein sequence ID" value="SET28016.1"/>
    <property type="molecule type" value="Genomic_DNA"/>
</dbReference>
<evidence type="ECO:0000313" key="4">
    <source>
        <dbReference type="Proteomes" id="UP000199320"/>
    </source>
</evidence>
<sequence>MSVSSETRVDGTAFGMAMGTLWAGAVVFLGLTARLGWGEKWRDLLADVYIGYNSTSRGLAVGAGWAFADGFVGAYLLAWLYNRFRRGGTEDEYERR</sequence>
<dbReference type="OrthoDB" id="189852at2157"/>
<keyword evidence="4" id="KW-1185">Reference proteome</keyword>
<feature type="transmembrane region" description="Helical" evidence="1">
    <location>
        <begin position="57"/>
        <end position="81"/>
    </location>
</feature>
<dbReference type="STRING" id="392421.SAMN04488694_10544"/>
<evidence type="ECO:0000313" key="2">
    <source>
        <dbReference type="EMBL" id="SDD16769.1"/>
    </source>
</evidence>
<keyword evidence="1" id="KW-0812">Transmembrane</keyword>
<evidence type="ECO:0000313" key="5">
    <source>
        <dbReference type="Proteomes" id="UP000324021"/>
    </source>
</evidence>